<sequence>MNNVLVIDDEKAVVSYDSELGMFRGEFLGLNGGADFYSDSVDGLIEEGRKSLAVFMQLCKEKGIEPRKNFSGRFNVRLSPKVHEAAVLAAAAANKSLNEWVAETINQAVHS</sequence>
<dbReference type="InterPro" id="IPR008651">
    <property type="entry name" value="Uncharacterised_HicB"/>
</dbReference>
<dbReference type="RefSeq" id="WP_345371203.1">
    <property type="nucleotide sequence ID" value="NZ_BAABKD010000011.1"/>
</dbReference>
<reference evidence="2" key="1">
    <citation type="journal article" date="2019" name="Int. J. Syst. Evol. Microbiol.">
        <title>The Global Catalogue of Microorganisms (GCM) 10K type strain sequencing project: providing services to taxonomists for standard genome sequencing and annotation.</title>
        <authorList>
            <consortium name="The Broad Institute Genomics Platform"/>
            <consortium name="The Broad Institute Genome Sequencing Center for Infectious Disease"/>
            <person name="Wu L."/>
            <person name="Ma J."/>
        </authorList>
    </citation>
    <scope>NUCLEOTIDE SEQUENCE [LARGE SCALE GENOMIC DNA]</scope>
    <source>
        <strain evidence="2">JCM 18423</strain>
    </source>
</reference>
<name>A0ABP9M8S9_9BURK</name>
<proteinExistence type="predicted"/>
<comment type="caution">
    <text evidence="1">The sequence shown here is derived from an EMBL/GenBank/DDBJ whole genome shotgun (WGS) entry which is preliminary data.</text>
</comment>
<protein>
    <recommendedName>
        <fullName evidence="3">DNA repair protein</fullName>
    </recommendedName>
</protein>
<dbReference type="InterPro" id="IPR010985">
    <property type="entry name" value="Ribbon_hlx_hlx"/>
</dbReference>
<dbReference type="EMBL" id="BAABKD010000011">
    <property type="protein sequence ID" value="GAA5091671.1"/>
    <property type="molecule type" value="Genomic_DNA"/>
</dbReference>
<dbReference type="SUPFAM" id="SSF47598">
    <property type="entry name" value="Ribbon-helix-helix"/>
    <property type="match status" value="1"/>
</dbReference>
<gene>
    <name evidence="1" type="ORF">GCM10023337_17730</name>
</gene>
<organism evidence="1 2">
    <name type="scientific">Paenalcaligenes hermetiae</name>
    <dbReference type="NCBI Taxonomy" id="1157987"/>
    <lineage>
        <taxon>Bacteria</taxon>
        <taxon>Pseudomonadati</taxon>
        <taxon>Pseudomonadota</taxon>
        <taxon>Betaproteobacteria</taxon>
        <taxon>Burkholderiales</taxon>
        <taxon>Alcaligenaceae</taxon>
        <taxon>Paenalcaligenes</taxon>
    </lineage>
</organism>
<dbReference type="Pfam" id="PF05534">
    <property type="entry name" value="HicB"/>
    <property type="match status" value="1"/>
</dbReference>
<keyword evidence="2" id="KW-1185">Reference proteome</keyword>
<accession>A0ABP9M8S9</accession>
<dbReference type="Proteomes" id="UP001500227">
    <property type="component" value="Unassembled WGS sequence"/>
</dbReference>
<evidence type="ECO:0000313" key="1">
    <source>
        <dbReference type="EMBL" id="GAA5091671.1"/>
    </source>
</evidence>
<evidence type="ECO:0008006" key="3">
    <source>
        <dbReference type="Google" id="ProtNLM"/>
    </source>
</evidence>
<evidence type="ECO:0000313" key="2">
    <source>
        <dbReference type="Proteomes" id="UP001500227"/>
    </source>
</evidence>